<dbReference type="Proteomes" id="UP000712281">
    <property type="component" value="Unassembled WGS sequence"/>
</dbReference>
<name>A0A8S9FTK6_BRACR</name>
<evidence type="ECO:0000313" key="1">
    <source>
        <dbReference type="EMBL" id="KAF2536491.1"/>
    </source>
</evidence>
<reference evidence="1" key="1">
    <citation type="submission" date="2019-12" db="EMBL/GenBank/DDBJ databases">
        <title>Genome sequencing and annotation of Brassica cretica.</title>
        <authorList>
            <person name="Studholme D.J."/>
            <person name="Sarris P.F."/>
        </authorList>
    </citation>
    <scope>NUCLEOTIDE SEQUENCE</scope>
    <source>
        <strain evidence="1">PFS-001/15</strain>
        <tissue evidence="1">Leaf</tissue>
    </source>
</reference>
<protein>
    <submittedName>
        <fullName evidence="1">Uncharacterized protein</fullName>
    </submittedName>
</protein>
<feature type="non-terminal residue" evidence="1">
    <location>
        <position position="71"/>
    </location>
</feature>
<dbReference type="EMBL" id="QGKW02002228">
    <property type="protein sequence ID" value="KAF2536491.1"/>
    <property type="molecule type" value="Genomic_DNA"/>
</dbReference>
<accession>A0A8S9FTK6</accession>
<comment type="caution">
    <text evidence="1">The sequence shown here is derived from an EMBL/GenBank/DDBJ whole genome shotgun (WGS) entry which is preliminary data.</text>
</comment>
<gene>
    <name evidence="1" type="ORF">F2Q68_00021583</name>
</gene>
<evidence type="ECO:0000313" key="2">
    <source>
        <dbReference type="Proteomes" id="UP000712281"/>
    </source>
</evidence>
<organism evidence="1 2">
    <name type="scientific">Brassica cretica</name>
    <name type="common">Mustard</name>
    <dbReference type="NCBI Taxonomy" id="69181"/>
    <lineage>
        <taxon>Eukaryota</taxon>
        <taxon>Viridiplantae</taxon>
        <taxon>Streptophyta</taxon>
        <taxon>Embryophyta</taxon>
        <taxon>Tracheophyta</taxon>
        <taxon>Spermatophyta</taxon>
        <taxon>Magnoliopsida</taxon>
        <taxon>eudicotyledons</taxon>
        <taxon>Gunneridae</taxon>
        <taxon>Pentapetalae</taxon>
        <taxon>rosids</taxon>
        <taxon>malvids</taxon>
        <taxon>Brassicales</taxon>
        <taxon>Brassicaceae</taxon>
        <taxon>Brassiceae</taxon>
        <taxon>Brassica</taxon>
    </lineage>
</organism>
<dbReference type="AlphaFoldDB" id="A0A8S9FTK6"/>
<proteinExistence type="predicted"/>
<sequence>MEITFLSSCFRTLQSRVAIRRLQRSLAGTARETLARCRRMLRCKSLRLPANQVSGLRSFPPLMIARVIGKL</sequence>